<evidence type="ECO:0000313" key="1">
    <source>
        <dbReference type="EMBL" id="MBI0311490.1"/>
    </source>
</evidence>
<dbReference type="EMBL" id="JAEEAQ010000001">
    <property type="protein sequence ID" value="MBI0311490.1"/>
    <property type="molecule type" value="Genomic_DNA"/>
</dbReference>
<protein>
    <submittedName>
        <fullName evidence="1">Uncharacterized protein</fullName>
    </submittedName>
</protein>
<reference evidence="1 2" key="1">
    <citation type="submission" date="2020-12" db="EMBL/GenBank/DDBJ databases">
        <authorList>
            <person name="Kusuma A.B."/>
            <person name="Nouioui I."/>
            <person name="Goodfellow M."/>
        </authorList>
    </citation>
    <scope>NUCLEOTIDE SEQUENCE [LARGE SCALE GENOMIC DNA]</scope>
    <source>
        <strain evidence="1 2">DSM 41764</strain>
    </source>
</reference>
<accession>A0ABS0R2F5</accession>
<dbReference type="Proteomes" id="UP000638849">
    <property type="component" value="Unassembled WGS sequence"/>
</dbReference>
<evidence type="ECO:0000313" key="2">
    <source>
        <dbReference type="Proteomes" id="UP000638849"/>
    </source>
</evidence>
<keyword evidence="2" id="KW-1185">Reference proteome</keyword>
<name>A0ABS0R2F5_9ACTN</name>
<sequence length="71" mass="7514">MSIGVGDGAVYGVVNHGWLELHCLHQLLATMPLPRTAGGRIVFAGDVSNLLRLDAPTSPESLFFHTAGPKC</sequence>
<gene>
    <name evidence="1" type="ORF">JBF12_00250</name>
</gene>
<dbReference type="RefSeq" id="WP_198274780.1">
    <property type="nucleotide sequence ID" value="NZ_BAAAIF010000026.1"/>
</dbReference>
<comment type="caution">
    <text evidence="1">The sequence shown here is derived from an EMBL/GenBank/DDBJ whole genome shotgun (WGS) entry which is preliminary data.</text>
</comment>
<proteinExistence type="predicted"/>
<organism evidence="1 2">
    <name type="scientific">Streptomyces javensis</name>
    <dbReference type="NCBI Taxonomy" id="114698"/>
    <lineage>
        <taxon>Bacteria</taxon>
        <taxon>Bacillati</taxon>
        <taxon>Actinomycetota</taxon>
        <taxon>Actinomycetes</taxon>
        <taxon>Kitasatosporales</taxon>
        <taxon>Streptomycetaceae</taxon>
        <taxon>Streptomyces</taxon>
        <taxon>Streptomyces violaceusniger group</taxon>
    </lineage>
</organism>